<comment type="caution">
    <text evidence="1">The sequence shown here is derived from an EMBL/GenBank/DDBJ whole genome shotgun (WGS) entry which is preliminary data.</text>
</comment>
<accession>A0ACC0A415</accession>
<sequence>MVLCHGCRARSLLGKVFLNSQSPLVSLLQNRIPLYCLIQKHSYVDVYMKWKKDRFFDSIESIHECSELKRLIALKNCIVSAAPEDYCIPIYVVSKKGLELEIPIKVAKFLRQYPSVFEEFKGPKYDLPWFRLTEKAIELDKEEREVYSKCKLDLIERLKKLILMSVGEKKVLPLKIIQGISWYLGLPEQFLKDPERNLDGCFRIVDMEEGLKGLAVEIEGNEERVLSVMQKNAMRKGVYSGGEMESIAFPLFPSKGVRLKTKISDWLDEFQRLPYLSPYAEFSGCLNQDSDLREKQVVGILHELLSLFVEHAAERKKLLCLRKYLGLPQKVHKAFERHPHMFYLSFRNKTCTAILKEAYRGKSAIEAHPLAKVRKKYINLMNDSDIILKSRRVNNRVCNHKNNMNIKDLDCIEEEAEDECIYLNDCEPIPESMDSFS</sequence>
<proteinExistence type="predicted"/>
<organism evidence="1 2">
    <name type="scientific">Catharanthus roseus</name>
    <name type="common">Madagascar periwinkle</name>
    <name type="synonym">Vinca rosea</name>
    <dbReference type="NCBI Taxonomy" id="4058"/>
    <lineage>
        <taxon>Eukaryota</taxon>
        <taxon>Viridiplantae</taxon>
        <taxon>Streptophyta</taxon>
        <taxon>Embryophyta</taxon>
        <taxon>Tracheophyta</taxon>
        <taxon>Spermatophyta</taxon>
        <taxon>Magnoliopsida</taxon>
        <taxon>eudicotyledons</taxon>
        <taxon>Gunneridae</taxon>
        <taxon>Pentapetalae</taxon>
        <taxon>asterids</taxon>
        <taxon>lamiids</taxon>
        <taxon>Gentianales</taxon>
        <taxon>Apocynaceae</taxon>
        <taxon>Rauvolfioideae</taxon>
        <taxon>Vinceae</taxon>
        <taxon>Catharanthinae</taxon>
        <taxon>Catharanthus</taxon>
    </lineage>
</organism>
<evidence type="ECO:0000313" key="2">
    <source>
        <dbReference type="Proteomes" id="UP001060085"/>
    </source>
</evidence>
<reference evidence="2" key="1">
    <citation type="journal article" date="2023" name="Nat. Plants">
        <title>Single-cell RNA sequencing provides a high-resolution roadmap for understanding the multicellular compartmentation of specialized metabolism.</title>
        <authorList>
            <person name="Sun S."/>
            <person name="Shen X."/>
            <person name="Li Y."/>
            <person name="Li Y."/>
            <person name="Wang S."/>
            <person name="Li R."/>
            <person name="Zhang H."/>
            <person name="Shen G."/>
            <person name="Guo B."/>
            <person name="Wei J."/>
            <person name="Xu J."/>
            <person name="St-Pierre B."/>
            <person name="Chen S."/>
            <person name="Sun C."/>
        </authorList>
    </citation>
    <scope>NUCLEOTIDE SEQUENCE [LARGE SCALE GENOMIC DNA]</scope>
</reference>
<name>A0ACC0A415_CATRO</name>
<keyword evidence="2" id="KW-1185">Reference proteome</keyword>
<protein>
    <submittedName>
        <fullName evidence="1">Uncharacterized protein</fullName>
    </submittedName>
</protein>
<dbReference type="Proteomes" id="UP001060085">
    <property type="component" value="Linkage Group LG07"/>
</dbReference>
<gene>
    <name evidence="1" type="ORF">M9H77_31458</name>
</gene>
<evidence type="ECO:0000313" key="1">
    <source>
        <dbReference type="EMBL" id="KAI5654271.1"/>
    </source>
</evidence>
<dbReference type="EMBL" id="CM044707">
    <property type="protein sequence ID" value="KAI5654271.1"/>
    <property type="molecule type" value="Genomic_DNA"/>
</dbReference>